<protein>
    <submittedName>
        <fullName evidence="2">Uncharacterized protein</fullName>
    </submittedName>
</protein>
<evidence type="ECO:0000256" key="1">
    <source>
        <dbReference type="SAM" id="MobiDB-lite"/>
    </source>
</evidence>
<reference evidence="2 3" key="1">
    <citation type="submission" date="2018-03" db="EMBL/GenBank/DDBJ databases">
        <title>Adhaeribacter sp. HMF7605 Genome sequencing and assembly.</title>
        <authorList>
            <person name="Kang H."/>
            <person name="Kang J."/>
            <person name="Cha I."/>
            <person name="Kim H."/>
            <person name="Joh K."/>
        </authorList>
    </citation>
    <scope>NUCLEOTIDE SEQUENCE [LARGE SCALE GENOMIC DNA]</scope>
    <source>
        <strain evidence="2 3">HMF7605</strain>
    </source>
</reference>
<dbReference type="RefSeq" id="WP_106931002.1">
    <property type="nucleotide sequence ID" value="NZ_PYFT01000001.1"/>
</dbReference>
<name>A0A2T2YH95_9BACT</name>
<dbReference type="EMBL" id="PYFT01000001">
    <property type="protein sequence ID" value="PSR54896.1"/>
    <property type="molecule type" value="Genomic_DNA"/>
</dbReference>
<comment type="caution">
    <text evidence="2">The sequence shown here is derived from an EMBL/GenBank/DDBJ whole genome shotgun (WGS) entry which is preliminary data.</text>
</comment>
<feature type="compositionally biased region" description="Basic residues" evidence="1">
    <location>
        <begin position="1"/>
        <end position="19"/>
    </location>
</feature>
<feature type="region of interest" description="Disordered" evidence="1">
    <location>
        <begin position="1"/>
        <end position="20"/>
    </location>
</feature>
<organism evidence="2 3">
    <name type="scientific">Adhaeribacter arboris</name>
    <dbReference type="NCBI Taxonomy" id="2072846"/>
    <lineage>
        <taxon>Bacteria</taxon>
        <taxon>Pseudomonadati</taxon>
        <taxon>Bacteroidota</taxon>
        <taxon>Cytophagia</taxon>
        <taxon>Cytophagales</taxon>
        <taxon>Hymenobacteraceae</taxon>
        <taxon>Adhaeribacter</taxon>
    </lineage>
</organism>
<accession>A0A2T2YH95</accession>
<dbReference type="Proteomes" id="UP000240357">
    <property type="component" value="Unassembled WGS sequence"/>
</dbReference>
<gene>
    <name evidence="2" type="ORF">AHMF7605_16005</name>
</gene>
<keyword evidence="3" id="KW-1185">Reference proteome</keyword>
<evidence type="ECO:0000313" key="3">
    <source>
        <dbReference type="Proteomes" id="UP000240357"/>
    </source>
</evidence>
<dbReference type="AlphaFoldDB" id="A0A2T2YH95"/>
<proteinExistence type="predicted"/>
<sequence>MSKNKNKPQKGNKKKKGKNKVSDLIADAIADLVRKSTKKIIKSLEKKGSNLAGALTPAILKIYNGGETALKEKASSGQEAQPDKE</sequence>
<evidence type="ECO:0000313" key="2">
    <source>
        <dbReference type="EMBL" id="PSR54896.1"/>
    </source>
</evidence>